<keyword evidence="2" id="KW-1185">Reference proteome</keyword>
<reference evidence="1" key="1">
    <citation type="submission" date="2019-04" db="EMBL/GenBank/DDBJ databases">
        <title>Microbes associate with the intestines of laboratory mice.</title>
        <authorList>
            <person name="Navarre W."/>
            <person name="Wong E."/>
            <person name="Huang K."/>
            <person name="Tropini C."/>
            <person name="Ng K."/>
            <person name="Yu B."/>
        </authorList>
    </citation>
    <scope>NUCLEOTIDE SEQUENCE</scope>
    <source>
        <strain evidence="1">NM09_H32</strain>
    </source>
</reference>
<dbReference type="EMBL" id="SRYG01000008">
    <property type="protein sequence ID" value="TGY66270.1"/>
    <property type="molecule type" value="Genomic_DNA"/>
</dbReference>
<gene>
    <name evidence="1" type="ORF">E5336_05330</name>
</gene>
<name>A0AC61R8I5_9FIRM</name>
<evidence type="ECO:0000313" key="1">
    <source>
        <dbReference type="EMBL" id="TGY66270.1"/>
    </source>
</evidence>
<organism evidence="1 2">
    <name type="scientific">Dubosiella muris</name>
    <dbReference type="NCBI Taxonomy" id="3038133"/>
    <lineage>
        <taxon>Bacteria</taxon>
        <taxon>Bacillati</taxon>
        <taxon>Bacillota</taxon>
        <taxon>Erysipelotrichia</taxon>
        <taxon>Erysipelotrichales</taxon>
        <taxon>Erysipelotrichaceae</taxon>
        <taxon>Dubosiella</taxon>
    </lineage>
</organism>
<accession>A0AC61R8I5</accession>
<evidence type="ECO:0000313" key="2">
    <source>
        <dbReference type="Proteomes" id="UP000308836"/>
    </source>
</evidence>
<sequence>MLFREITQQRYTGFRDQYKEKNFWQSVEMAELREDNTPSWDKTFVGLENEDGSLAAACVLVSLPVFGKLRLYMSLRGFLIDYDDLDLVRVFLDELKTYLNAHDCLYMKVDPYVDYQPHDLNGEVLEGKKRDDLIAVFEQAGFHHEGFRVGNDVNFEPRWMSILDLKGKTKEDVFKAMHTNTRQSIRNAERMGVKVKELGRDELYILKELVDLAGEIRHFEAPELSKYQAYADHFQDDFKACLAYIDLDSYRANVEKDRARQVKTLEKAERDLEKTPDSQKKINRKKEAEYAIQGCDKKLAEIKQYKDAYGTVLYLAAASFMVTPFEVLYLFSGSNKDLNRFAGSFMIQWHMIQMAIEHGCDRYNFYGISGDFDESAEDYGVFTFKRSFNAIVAELVGDFTYVAKPSQYKLYNGLRTIKHKLQNL</sequence>
<proteinExistence type="predicted"/>
<protein>
    <submittedName>
        <fullName evidence="1">Aminoacyltransferase</fullName>
    </submittedName>
</protein>
<dbReference type="Proteomes" id="UP000308836">
    <property type="component" value="Unassembled WGS sequence"/>
</dbReference>
<comment type="caution">
    <text evidence="1">The sequence shown here is derived from an EMBL/GenBank/DDBJ whole genome shotgun (WGS) entry which is preliminary data.</text>
</comment>